<sequence>MKDQATFTRMQDGTREDYEIIERAEAEFVRGLPERVLGAVEALAAGGLGGYPISRYEHSLQSASRALRDGRETEYVVAALVHDIGDTLAPLSHGSLAAAVLRPYVSERVSWIVDHHPVFQMHYYAAHTGGDPDARERYRGHQWFDDTVEFCERYDENCFDANYQSFSLDTFTPLVKEVFGRTPWTQG</sequence>
<protein>
    <submittedName>
        <fullName evidence="2">HD domain-containing protein</fullName>
    </submittedName>
</protein>
<accession>A0A437PLT6</accession>
<dbReference type="InterPro" id="IPR052567">
    <property type="entry name" value="OP_Dioxygenase"/>
</dbReference>
<dbReference type="PANTHER" id="PTHR40202">
    <property type="match status" value="1"/>
</dbReference>
<dbReference type="PANTHER" id="PTHR40202:SF1">
    <property type="entry name" value="HD DOMAIN-CONTAINING PROTEIN"/>
    <property type="match status" value="1"/>
</dbReference>
<dbReference type="EMBL" id="RZYA01000008">
    <property type="protein sequence ID" value="RVU23243.1"/>
    <property type="molecule type" value="Genomic_DNA"/>
</dbReference>
<reference evidence="2 3" key="1">
    <citation type="submission" date="2019-01" db="EMBL/GenBank/DDBJ databases">
        <title>Genome sequences of Streptomyces and Rhizobium isolates collected from root and soil.</title>
        <authorList>
            <person name="Chhettri S."/>
            <person name="Sevigny J.L."/>
            <person name="Sen A."/>
            <person name="Ennis N."/>
            <person name="Tisa L."/>
        </authorList>
    </citation>
    <scope>NUCLEOTIDE SEQUENCE [LARGE SCALE GENOMIC DNA]</scope>
    <source>
        <strain evidence="2 3">San01</strain>
    </source>
</reference>
<comment type="caution">
    <text evidence="2">The sequence shown here is derived from an EMBL/GenBank/DDBJ whole genome shotgun (WGS) entry which is preliminary data.</text>
</comment>
<proteinExistence type="predicted"/>
<dbReference type="SUPFAM" id="SSF109604">
    <property type="entry name" value="HD-domain/PDEase-like"/>
    <property type="match status" value="1"/>
</dbReference>
<dbReference type="Pfam" id="PF01966">
    <property type="entry name" value="HD"/>
    <property type="match status" value="1"/>
</dbReference>
<name>A0A437PLT6_9ACTN</name>
<organism evidence="2 3">
    <name type="scientific">Streptomyces antnestii</name>
    <dbReference type="NCBI Taxonomy" id="2494256"/>
    <lineage>
        <taxon>Bacteria</taxon>
        <taxon>Bacillati</taxon>
        <taxon>Actinomycetota</taxon>
        <taxon>Actinomycetes</taxon>
        <taxon>Kitasatosporales</taxon>
        <taxon>Streptomycetaceae</taxon>
        <taxon>Streptomyces</taxon>
    </lineage>
</organism>
<evidence type="ECO:0000313" key="3">
    <source>
        <dbReference type="Proteomes" id="UP000283128"/>
    </source>
</evidence>
<keyword evidence="3" id="KW-1185">Reference proteome</keyword>
<evidence type="ECO:0000259" key="1">
    <source>
        <dbReference type="Pfam" id="PF01966"/>
    </source>
</evidence>
<gene>
    <name evidence="2" type="ORF">EOT10_19745</name>
</gene>
<evidence type="ECO:0000313" key="2">
    <source>
        <dbReference type="EMBL" id="RVU23243.1"/>
    </source>
</evidence>
<dbReference type="RefSeq" id="WP_127829526.1">
    <property type="nucleotide sequence ID" value="NZ_RZYA01000008.1"/>
</dbReference>
<dbReference type="Gene3D" id="1.10.3210.10">
    <property type="entry name" value="Hypothetical protein af1432"/>
    <property type="match status" value="1"/>
</dbReference>
<dbReference type="OrthoDB" id="9802857at2"/>
<dbReference type="InterPro" id="IPR006674">
    <property type="entry name" value="HD_domain"/>
</dbReference>
<dbReference type="Proteomes" id="UP000283128">
    <property type="component" value="Unassembled WGS sequence"/>
</dbReference>
<feature type="domain" description="HD" evidence="1">
    <location>
        <begin position="55"/>
        <end position="123"/>
    </location>
</feature>
<dbReference type="AlphaFoldDB" id="A0A437PLT6"/>